<keyword evidence="2" id="KW-1185">Reference proteome</keyword>
<protein>
    <submittedName>
        <fullName evidence="1">Uncharacterized protein</fullName>
    </submittedName>
</protein>
<proteinExistence type="predicted"/>
<reference evidence="1 2" key="1">
    <citation type="submission" date="2015-09" db="EMBL/GenBank/DDBJ databases">
        <title>Trachymyrmex zeteki WGS genome.</title>
        <authorList>
            <person name="Nygaard S."/>
            <person name="Hu H."/>
            <person name="Boomsma J."/>
            <person name="Zhang G."/>
        </authorList>
    </citation>
    <scope>NUCLEOTIDE SEQUENCE [LARGE SCALE GENOMIC DNA]</scope>
    <source>
        <strain evidence="1">Tzet28-1</strain>
        <tissue evidence="1">Whole body</tissue>
    </source>
</reference>
<evidence type="ECO:0000313" key="2">
    <source>
        <dbReference type="Proteomes" id="UP000075809"/>
    </source>
</evidence>
<dbReference type="Proteomes" id="UP000075809">
    <property type="component" value="Unassembled WGS sequence"/>
</dbReference>
<organism evidence="1 2">
    <name type="scientific">Mycetomoellerius zeteki</name>
    <dbReference type="NCBI Taxonomy" id="64791"/>
    <lineage>
        <taxon>Eukaryota</taxon>
        <taxon>Metazoa</taxon>
        <taxon>Ecdysozoa</taxon>
        <taxon>Arthropoda</taxon>
        <taxon>Hexapoda</taxon>
        <taxon>Insecta</taxon>
        <taxon>Pterygota</taxon>
        <taxon>Neoptera</taxon>
        <taxon>Endopterygota</taxon>
        <taxon>Hymenoptera</taxon>
        <taxon>Apocrita</taxon>
        <taxon>Aculeata</taxon>
        <taxon>Formicoidea</taxon>
        <taxon>Formicidae</taxon>
        <taxon>Myrmicinae</taxon>
        <taxon>Mycetomoellerius</taxon>
    </lineage>
</organism>
<gene>
    <name evidence="1" type="ORF">ALC60_12264</name>
</gene>
<feature type="non-terminal residue" evidence="1">
    <location>
        <position position="1"/>
    </location>
</feature>
<name>A0A151WLQ9_9HYME</name>
<dbReference type="EMBL" id="KQ982959">
    <property type="protein sequence ID" value="KYQ48758.1"/>
    <property type="molecule type" value="Genomic_DNA"/>
</dbReference>
<evidence type="ECO:0000313" key="1">
    <source>
        <dbReference type="EMBL" id="KYQ48758.1"/>
    </source>
</evidence>
<dbReference type="AlphaFoldDB" id="A0A151WLQ9"/>
<accession>A0A151WLQ9</accession>
<sequence>HSRSLLRSEGKSLQPDIAATAVVVEVVVVGDLEDILEVTGKDNPALIATFSGIVMNGWFDCDEFATGATVPIRKP</sequence>